<comment type="similarity">
    <text evidence="1">Belongs to the peptidase C40 family.</text>
</comment>
<evidence type="ECO:0000256" key="2">
    <source>
        <dbReference type="ARBA" id="ARBA00022670"/>
    </source>
</evidence>
<evidence type="ECO:0000256" key="6">
    <source>
        <dbReference type="SAM" id="SignalP"/>
    </source>
</evidence>
<dbReference type="InterPro" id="IPR038765">
    <property type="entry name" value="Papain-like_cys_pep_sf"/>
</dbReference>
<reference evidence="8 9" key="1">
    <citation type="submission" date="2020-03" db="EMBL/GenBank/DDBJ databases">
        <title>Whole genome shotgun sequence of Phytohabitans flavus NBRC 107702.</title>
        <authorList>
            <person name="Komaki H."/>
            <person name="Tamura T."/>
        </authorList>
    </citation>
    <scope>NUCLEOTIDE SEQUENCE [LARGE SCALE GENOMIC DNA]</scope>
    <source>
        <strain evidence="8 9">NBRC 107702</strain>
    </source>
</reference>
<keyword evidence="2" id="KW-0645">Protease</keyword>
<keyword evidence="3" id="KW-0378">Hydrolase</keyword>
<dbReference type="InterPro" id="IPR051794">
    <property type="entry name" value="PG_Endopeptidase_C40"/>
</dbReference>
<evidence type="ECO:0000313" key="9">
    <source>
        <dbReference type="Proteomes" id="UP000502508"/>
    </source>
</evidence>
<dbReference type="SUPFAM" id="SSF54001">
    <property type="entry name" value="Cysteine proteinases"/>
    <property type="match status" value="1"/>
</dbReference>
<dbReference type="AlphaFoldDB" id="A0A6F8Y732"/>
<feature type="signal peptide" evidence="6">
    <location>
        <begin position="1"/>
        <end position="26"/>
    </location>
</feature>
<dbReference type="Proteomes" id="UP000502508">
    <property type="component" value="Chromosome"/>
</dbReference>
<dbReference type="Gene3D" id="3.90.1720.10">
    <property type="entry name" value="endopeptidase domain like (from Nostoc punctiforme)"/>
    <property type="match status" value="1"/>
</dbReference>
<feature type="coiled-coil region" evidence="5">
    <location>
        <begin position="40"/>
        <end position="74"/>
    </location>
</feature>
<keyword evidence="9" id="KW-1185">Reference proteome</keyword>
<keyword evidence="6" id="KW-0732">Signal</keyword>
<evidence type="ECO:0000256" key="4">
    <source>
        <dbReference type="ARBA" id="ARBA00022807"/>
    </source>
</evidence>
<name>A0A6F8Y732_9ACTN</name>
<dbReference type="PANTHER" id="PTHR47359">
    <property type="entry name" value="PEPTIDOGLYCAN DL-ENDOPEPTIDASE CWLO"/>
    <property type="match status" value="1"/>
</dbReference>
<dbReference type="PANTHER" id="PTHR47359:SF3">
    <property type="entry name" value="NLP_P60 DOMAIN-CONTAINING PROTEIN-RELATED"/>
    <property type="match status" value="1"/>
</dbReference>
<dbReference type="KEGG" id="pfla:Pflav_083150"/>
<evidence type="ECO:0000259" key="7">
    <source>
        <dbReference type="PROSITE" id="PS51935"/>
    </source>
</evidence>
<dbReference type="Gene3D" id="6.10.250.3150">
    <property type="match status" value="1"/>
</dbReference>
<reference evidence="8 9" key="2">
    <citation type="submission" date="2020-03" db="EMBL/GenBank/DDBJ databases">
        <authorList>
            <person name="Ichikawa N."/>
            <person name="Kimura A."/>
            <person name="Kitahashi Y."/>
            <person name="Uohara A."/>
        </authorList>
    </citation>
    <scope>NUCLEOTIDE SEQUENCE [LARGE SCALE GENOMIC DNA]</scope>
    <source>
        <strain evidence="8 9">NBRC 107702</strain>
    </source>
</reference>
<proteinExistence type="inferred from homology"/>
<keyword evidence="4" id="KW-0788">Thiol protease</keyword>
<dbReference type="GO" id="GO:0008234">
    <property type="term" value="F:cysteine-type peptidase activity"/>
    <property type="evidence" value="ECO:0007669"/>
    <property type="project" value="UniProtKB-KW"/>
</dbReference>
<dbReference type="EMBL" id="AP022870">
    <property type="protein sequence ID" value="BCB81905.1"/>
    <property type="molecule type" value="Genomic_DNA"/>
</dbReference>
<feature type="chain" id="PRO_5026306963" description="NlpC/P60 domain-containing protein" evidence="6">
    <location>
        <begin position="27"/>
        <end position="318"/>
    </location>
</feature>
<gene>
    <name evidence="8" type="ORF">Pflav_083150</name>
</gene>
<dbReference type="InterPro" id="IPR000064">
    <property type="entry name" value="NLP_P60_dom"/>
</dbReference>
<feature type="domain" description="NlpC/P60" evidence="7">
    <location>
        <begin position="204"/>
        <end position="318"/>
    </location>
</feature>
<dbReference type="Pfam" id="PF00877">
    <property type="entry name" value="NLPC_P60"/>
    <property type="match status" value="1"/>
</dbReference>
<evidence type="ECO:0000256" key="3">
    <source>
        <dbReference type="ARBA" id="ARBA00022801"/>
    </source>
</evidence>
<organism evidence="8 9">
    <name type="scientific">Phytohabitans flavus</name>
    <dbReference type="NCBI Taxonomy" id="1076124"/>
    <lineage>
        <taxon>Bacteria</taxon>
        <taxon>Bacillati</taxon>
        <taxon>Actinomycetota</taxon>
        <taxon>Actinomycetes</taxon>
        <taxon>Micromonosporales</taxon>
        <taxon>Micromonosporaceae</taxon>
    </lineage>
</organism>
<accession>A0A6F8Y732</accession>
<evidence type="ECO:0000256" key="5">
    <source>
        <dbReference type="SAM" id="Coils"/>
    </source>
</evidence>
<evidence type="ECO:0000256" key="1">
    <source>
        <dbReference type="ARBA" id="ARBA00007074"/>
    </source>
</evidence>
<evidence type="ECO:0000313" key="8">
    <source>
        <dbReference type="EMBL" id="BCB81905.1"/>
    </source>
</evidence>
<dbReference type="PROSITE" id="PS51935">
    <property type="entry name" value="NLPC_P60"/>
    <property type="match status" value="1"/>
</dbReference>
<dbReference type="GO" id="GO:0006508">
    <property type="term" value="P:proteolysis"/>
    <property type="evidence" value="ECO:0007669"/>
    <property type="project" value="UniProtKB-KW"/>
</dbReference>
<sequence>MLSARKLLRAVVLVGLGIGLTVPAAAAQAEPSPSELTEQINKASTELEKVVESYNKLNEQLKQTKAASAALSAKMGPLETQLAQADAEVGEMAAVAYRTGQVGTASALLDGSGPLADRLGMLDQLARDRKRQLEGFTEAEQQFTEEKAKLDATQAKQTAQLKELAAGKKKIEGDLDKLYDMREEAYGSATSSGGGYTGSIPAISGKAGVAVRFAYNAIGTPYVWAAEGPDGYDCSGLTLAAWRAAGKSLPHNAAMQWDVVAHISRSSLQAGDLVFYSGLGHVAIYVGSGKVIHAPTFGETVKLSSVDMMSPYGYGRVR</sequence>
<protein>
    <recommendedName>
        <fullName evidence="7">NlpC/P60 domain-containing protein</fullName>
    </recommendedName>
</protein>
<keyword evidence="5" id="KW-0175">Coiled coil</keyword>
<dbReference type="RefSeq" id="WP_173041614.1">
    <property type="nucleotide sequence ID" value="NZ_AP022870.1"/>
</dbReference>